<evidence type="ECO:0000313" key="2">
    <source>
        <dbReference type="Proteomes" id="UP000382577"/>
    </source>
</evidence>
<gene>
    <name evidence="1" type="ORF">PFI31113_03851</name>
</gene>
<proteinExistence type="predicted"/>
<reference evidence="1 2" key="1">
    <citation type="submission" date="2019-08" db="EMBL/GenBank/DDBJ databases">
        <authorList>
            <person name="Peeters C."/>
        </authorList>
    </citation>
    <scope>NUCLEOTIDE SEQUENCE [LARGE SCALE GENOMIC DNA]</scope>
    <source>
        <strain evidence="1 2">LMG 31113</strain>
    </source>
</reference>
<dbReference type="AlphaFoldDB" id="A0A5E4XHP5"/>
<sequence>MTVHRLIRCTVNPTSITASDYEQGQSDQRLPNRVASETRRFLDGLCVEPCHRFCEDPVVGRTQRLESNLEAWCDYPLARMTASGRRASCECNAIAPAFVVSTELRAYMVRRFGTGEPACLTPEQRQATEAYLFELKERYGIS</sequence>
<dbReference type="EMBL" id="CABPRW010000009">
    <property type="protein sequence ID" value="VVE35705.1"/>
    <property type="molecule type" value="Genomic_DNA"/>
</dbReference>
<dbReference type="Proteomes" id="UP000382577">
    <property type="component" value="Unassembled WGS sequence"/>
</dbReference>
<name>A0A5E4XHP5_9BURK</name>
<protein>
    <submittedName>
        <fullName evidence="1">Uncharacterized protein</fullName>
    </submittedName>
</protein>
<accession>A0A5E4XHP5</accession>
<organism evidence="1 2">
    <name type="scientific">Pandoraea fibrosis</name>
    <dbReference type="NCBI Taxonomy" id="1891094"/>
    <lineage>
        <taxon>Bacteria</taxon>
        <taxon>Pseudomonadati</taxon>
        <taxon>Pseudomonadota</taxon>
        <taxon>Betaproteobacteria</taxon>
        <taxon>Burkholderiales</taxon>
        <taxon>Burkholderiaceae</taxon>
        <taxon>Pandoraea</taxon>
    </lineage>
</organism>
<evidence type="ECO:0000313" key="1">
    <source>
        <dbReference type="EMBL" id="VVE35705.1"/>
    </source>
</evidence>